<evidence type="ECO:0000313" key="2">
    <source>
        <dbReference type="Proteomes" id="UP000006247"/>
    </source>
</evidence>
<reference evidence="1 2" key="1">
    <citation type="submission" date="2009-01" db="EMBL/GenBank/DDBJ databases">
        <authorList>
            <person name="Fulton L."/>
            <person name="Clifton S."/>
            <person name="Chinwalla A.T."/>
            <person name="Mitreva M."/>
            <person name="Sodergren E."/>
            <person name="Weinstock G."/>
            <person name="Clifton S."/>
            <person name="Dooling D.J."/>
            <person name="Fulton B."/>
            <person name="Minx P."/>
            <person name="Pepin K.H."/>
            <person name="Johnson M."/>
            <person name="Bhonagiri V."/>
            <person name="Nash W.E."/>
            <person name="Mardis E.R."/>
            <person name="Wilson R.K."/>
        </authorList>
    </citation>
    <scope>NUCLEOTIDE SEQUENCE [LARGE SCALE GENOMIC DNA]</scope>
    <source>
        <strain evidence="1 2">ATCC 33806</strain>
    </source>
</reference>
<accession>C0E1Z3</accession>
<dbReference type="AlphaFoldDB" id="C0E1Z3"/>
<evidence type="ECO:0000313" key="1">
    <source>
        <dbReference type="EMBL" id="EEG27472.1"/>
    </source>
</evidence>
<dbReference type="Proteomes" id="UP000006247">
    <property type="component" value="Unassembled WGS sequence"/>
</dbReference>
<name>C0E1Z3_9CORY</name>
<dbReference type="HOGENOM" id="CLU_3308192_0_0_11"/>
<organism evidence="1 2">
    <name type="scientific">Corynebacterium matruchotii ATCC 33806</name>
    <dbReference type="NCBI Taxonomy" id="566549"/>
    <lineage>
        <taxon>Bacteria</taxon>
        <taxon>Bacillati</taxon>
        <taxon>Actinomycetota</taxon>
        <taxon>Actinomycetes</taxon>
        <taxon>Mycobacteriales</taxon>
        <taxon>Corynebacteriaceae</taxon>
        <taxon>Corynebacterium</taxon>
    </lineage>
</organism>
<proteinExistence type="predicted"/>
<comment type="caution">
    <text evidence="1">The sequence shown here is derived from an EMBL/GenBank/DDBJ whole genome shotgun (WGS) entry which is preliminary data.</text>
</comment>
<protein>
    <submittedName>
        <fullName evidence="1">Uncharacterized protein</fullName>
    </submittedName>
</protein>
<gene>
    <name evidence="1" type="ORF">CORMATOL_00997</name>
</gene>
<sequence length="39" mass="4163">MEYCDCWNCSQGVKKISITAITSIITGDGGQSSLVVLLK</sequence>
<dbReference type="EMBL" id="ACEB01000016">
    <property type="protein sequence ID" value="EEG27472.1"/>
    <property type="molecule type" value="Genomic_DNA"/>
</dbReference>